<feature type="transmembrane region" description="Helical" evidence="1">
    <location>
        <begin position="64"/>
        <end position="90"/>
    </location>
</feature>
<proteinExistence type="predicted"/>
<evidence type="ECO:0000259" key="2">
    <source>
        <dbReference type="Pfam" id="PF02698"/>
    </source>
</evidence>
<dbReference type="PANTHER" id="PTHR30336">
    <property type="entry name" value="INNER MEMBRANE PROTEIN, PROBABLE PERMEASE"/>
    <property type="match status" value="1"/>
</dbReference>
<feature type="transmembrane region" description="Helical" evidence="1">
    <location>
        <begin position="102"/>
        <end position="124"/>
    </location>
</feature>
<feature type="transmembrane region" description="Helical" evidence="1">
    <location>
        <begin position="6"/>
        <end position="25"/>
    </location>
</feature>
<keyword evidence="1" id="KW-0472">Membrane</keyword>
<dbReference type="GO" id="GO:0005886">
    <property type="term" value="C:plasma membrane"/>
    <property type="evidence" value="ECO:0007669"/>
    <property type="project" value="TreeGrafter"/>
</dbReference>
<evidence type="ECO:0000313" key="3">
    <source>
        <dbReference type="EMBL" id="KRL58026.1"/>
    </source>
</evidence>
<dbReference type="Pfam" id="PF02698">
    <property type="entry name" value="DUF218"/>
    <property type="match status" value="1"/>
</dbReference>
<feature type="transmembrane region" description="Helical" evidence="1">
    <location>
        <begin position="32"/>
        <end position="52"/>
    </location>
</feature>
<keyword evidence="1" id="KW-0812">Transmembrane</keyword>
<feature type="domain" description="DUF218" evidence="2">
    <location>
        <begin position="172"/>
        <end position="320"/>
    </location>
</feature>
<dbReference type="PATRIC" id="fig|1423778.4.peg.114"/>
<dbReference type="InterPro" id="IPR014729">
    <property type="entry name" value="Rossmann-like_a/b/a_fold"/>
</dbReference>
<feature type="transmembrane region" description="Helical" evidence="1">
    <location>
        <begin position="328"/>
        <end position="346"/>
    </location>
</feature>
<dbReference type="Proteomes" id="UP000051697">
    <property type="component" value="Unassembled WGS sequence"/>
</dbReference>
<dbReference type="InterPro" id="IPR051599">
    <property type="entry name" value="Cell_Envelope_Assoc"/>
</dbReference>
<dbReference type="GO" id="GO:0043164">
    <property type="term" value="P:Gram-negative-bacterium-type cell wall biogenesis"/>
    <property type="evidence" value="ECO:0007669"/>
    <property type="project" value="TreeGrafter"/>
</dbReference>
<dbReference type="STRING" id="1423778.FC70_GL000099"/>
<dbReference type="InterPro" id="IPR003848">
    <property type="entry name" value="DUF218"/>
</dbReference>
<dbReference type="RefSeq" id="WP_057889063.1">
    <property type="nucleotide sequence ID" value="NZ_AZFE01000002.1"/>
</dbReference>
<keyword evidence="1" id="KW-1133">Transmembrane helix</keyword>
<organism evidence="3 4">
    <name type="scientific">Paucilactobacillus oligofermentans DSM 15707 = LMG 22743</name>
    <dbReference type="NCBI Taxonomy" id="1423778"/>
    <lineage>
        <taxon>Bacteria</taxon>
        <taxon>Bacillati</taxon>
        <taxon>Bacillota</taxon>
        <taxon>Bacilli</taxon>
        <taxon>Lactobacillales</taxon>
        <taxon>Lactobacillaceae</taxon>
        <taxon>Paucilactobacillus</taxon>
    </lineage>
</organism>
<name>A0A0R1RUL4_9LACO</name>
<feature type="transmembrane region" description="Helical" evidence="1">
    <location>
        <begin position="136"/>
        <end position="160"/>
    </location>
</feature>
<dbReference type="KEGG" id="lol:LACOL_1580"/>
<dbReference type="AlphaFoldDB" id="A0A0R1RUL4"/>
<sequence>MTDKVLVLPFWGLFAIVLIMLILSFRSNRARLLNGILGNLAVIIFIVALFVTQTQVNNSYILRFLIIVVAGLAIVGLVVYSLAGILLLWNALLVWRRESHQLANMLTLILGIALLSSSTIFSLINHYFPNRLASMIANVSAVVVMYMVVWFANFAMSYLLSRMVHHKLNKQFIIILGAGLMGEKVSPLLAGRLDRAIKFRNKQLAKTGNAPVLIPSGGQGGDEVVPEGVAMRNYLLEQGIPASEIHAETKSKNTYENMEFSKQIVDELGFDRNLGLFATSDYHTFRAAGFARYVGMPIDGLGAKTSRFFVPNAFLREYVAILMAHKKFHAIVLSLLVIAAIAVSFIPTN</sequence>
<gene>
    <name evidence="3" type="ORF">FC70_GL000099</name>
</gene>
<accession>A0A0R1RUL4</accession>
<dbReference type="CDD" id="cd06259">
    <property type="entry name" value="YdcF-like"/>
    <property type="match status" value="1"/>
</dbReference>
<evidence type="ECO:0000256" key="1">
    <source>
        <dbReference type="SAM" id="Phobius"/>
    </source>
</evidence>
<evidence type="ECO:0000313" key="4">
    <source>
        <dbReference type="Proteomes" id="UP000051697"/>
    </source>
</evidence>
<reference evidence="3 4" key="1">
    <citation type="journal article" date="2015" name="Genome Announc.">
        <title>Expanding the biotechnology potential of lactobacilli through comparative genomics of 213 strains and associated genera.</title>
        <authorList>
            <person name="Sun Z."/>
            <person name="Harris H.M."/>
            <person name="McCann A."/>
            <person name="Guo C."/>
            <person name="Argimon S."/>
            <person name="Zhang W."/>
            <person name="Yang X."/>
            <person name="Jeffery I.B."/>
            <person name="Cooney J.C."/>
            <person name="Kagawa T.F."/>
            <person name="Liu W."/>
            <person name="Song Y."/>
            <person name="Salvetti E."/>
            <person name="Wrobel A."/>
            <person name="Rasinkangas P."/>
            <person name="Parkhill J."/>
            <person name="Rea M.C."/>
            <person name="O'Sullivan O."/>
            <person name="Ritari J."/>
            <person name="Douillard F.P."/>
            <person name="Paul Ross R."/>
            <person name="Yang R."/>
            <person name="Briner A.E."/>
            <person name="Felis G.E."/>
            <person name="de Vos W.M."/>
            <person name="Barrangou R."/>
            <person name="Klaenhammer T.R."/>
            <person name="Caufield P.W."/>
            <person name="Cui Y."/>
            <person name="Zhang H."/>
            <person name="O'Toole P.W."/>
        </authorList>
    </citation>
    <scope>NUCLEOTIDE SEQUENCE [LARGE SCALE GENOMIC DNA]</scope>
    <source>
        <strain evidence="3 4">DSM 15707</strain>
    </source>
</reference>
<dbReference type="Gene3D" id="3.40.50.620">
    <property type="entry name" value="HUPs"/>
    <property type="match status" value="1"/>
</dbReference>
<dbReference type="PANTHER" id="PTHR30336:SF18">
    <property type="entry name" value="MEMBRANE PROTEIN"/>
    <property type="match status" value="1"/>
</dbReference>
<dbReference type="OrthoDB" id="9782395at2"/>
<keyword evidence="4" id="KW-1185">Reference proteome</keyword>
<dbReference type="EMBL" id="AZFE01000002">
    <property type="protein sequence ID" value="KRL58026.1"/>
    <property type="molecule type" value="Genomic_DNA"/>
</dbReference>
<protein>
    <submittedName>
        <fullName evidence="3">Integral membrane protein</fullName>
    </submittedName>
</protein>
<dbReference type="GO" id="GO:0000270">
    <property type="term" value="P:peptidoglycan metabolic process"/>
    <property type="evidence" value="ECO:0007669"/>
    <property type="project" value="TreeGrafter"/>
</dbReference>
<comment type="caution">
    <text evidence="3">The sequence shown here is derived from an EMBL/GenBank/DDBJ whole genome shotgun (WGS) entry which is preliminary data.</text>
</comment>